<keyword evidence="4 7" id="KW-0862">Zinc</keyword>
<comment type="similarity">
    <text evidence="1 8">Belongs to the beta-class carbonic anhydrase family.</text>
</comment>
<feature type="binding site" evidence="7">
    <location>
        <position position="45"/>
    </location>
    <ligand>
        <name>Zn(2+)</name>
        <dbReference type="ChEBI" id="CHEBI:29105"/>
    </ligand>
</feature>
<dbReference type="AlphaFoldDB" id="A0A9P5U4E1"/>
<comment type="caution">
    <text evidence="9">The sequence shown here is derived from an EMBL/GenBank/DDBJ whole genome shotgun (WGS) entry which is preliminary data.</text>
</comment>
<evidence type="ECO:0000256" key="5">
    <source>
        <dbReference type="ARBA" id="ARBA00023239"/>
    </source>
</evidence>
<dbReference type="Pfam" id="PF00484">
    <property type="entry name" value="Pro_CA"/>
    <property type="match status" value="1"/>
</dbReference>
<comment type="catalytic activity">
    <reaction evidence="6 8">
        <text>hydrogencarbonate + H(+) = CO2 + H2O</text>
        <dbReference type="Rhea" id="RHEA:10748"/>
        <dbReference type="ChEBI" id="CHEBI:15377"/>
        <dbReference type="ChEBI" id="CHEBI:15378"/>
        <dbReference type="ChEBI" id="CHEBI:16526"/>
        <dbReference type="ChEBI" id="CHEBI:17544"/>
        <dbReference type="EC" id="4.2.1.1"/>
    </reaction>
</comment>
<dbReference type="PANTHER" id="PTHR11002:SF76">
    <property type="entry name" value="CARBONIC ANHYDRASE"/>
    <property type="match status" value="1"/>
</dbReference>
<sequence>MTHSVIAHLLSANAKWAESVIAEDPDFFIRSARDPQAPEFLWIGCSDSRVPETLITGSKPGDIFVNRNIGNQVRFDDDNMLAVLTYAVEHLDVKHVIICGHTECGAVKAAFDSVASESPVPVRGHPADSPLNRWLFPLTALAAELQAPSVPVLVQENVKAQLNKLIHTEVIRDAWQKKKEVWVHGLVYDLATGRLRDLGISQGRE</sequence>
<protein>
    <recommendedName>
        <fullName evidence="2 8">Carbonic anhydrase</fullName>
        <ecNumber evidence="2 8">4.2.1.1</ecNumber>
    </recommendedName>
    <alternativeName>
        <fullName evidence="8">Carbonate dehydratase</fullName>
    </alternativeName>
</protein>
<dbReference type="CDD" id="cd00883">
    <property type="entry name" value="beta_CA_cladeA"/>
    <property type="match status" value="1"/>
</dbReference>
<evidence type="ECO:0000256" key="2">
    <source>
        <dbReference type="ARBA" id="ARBA00012925"/>
    </source>
</evidence>
<dbReference type="SUPFAM" id="SSF53056">
    <property type="entry name" value="beta-carbonic anhydrase, cab"/>
    <property type="match status" value="1"/>
</dbReference>
<feature type="binding site" evidence="7">
    <location>
        <position position="47"/>
    </location>
    <ligand>
        <name>Zn(2+)</name>
        <dbReference type="ChEBI" id="CHEBI:29105"/>
    </ligand>
</feature>
<organism evidence="9 10">
    <name type="scientific">Rhodocollybia butyracea</name>
    <dbReference type="NCBI Taxonomy" id="206335"/>
    <lineage>
        <taxon>Eukaryota</taxon>
        <taxon>Fungi</taxon>
        <taxon>Dikarya</taxon>
        <taxon>Basidiomycota</taxon>
        <taxon>Agaricomycotina</taxon>
        <taxon>Agaricomycetes</taxon>
        <taxon>Agaricomycetidae</taxon>
        <taxon>Agaricales</taxon>
        <taxon>Marasmiineae</taxon>
        <taxon>Omphalotaceae</taxon>
        <taxon>Rhodocollybia</taxon>
    </lineage>
</organism>
<reference evidence="9" key="1">
    <citation type="submission" date="2020-11" db="EMBL/GenBank/DDBJ databases">
        <authorList>
            <consortium name="DOE Joint Genome Institute"/>
            <person name="Ahrendt S."/>
            <person name="Riley R."/>
            <person name="Andreopoulos W."/>
            <person name="Labutti K."/>
            <person name="Pangilinan J."/>
            <person name="Ruiz-Duenas F.J."/>
            <person name="Barrasa J.M."/>
            <person name="Sanchez-Garcia M."/>
            <person name="Camarero S."/>
            <person name="Miyauchi S."/>
            <person name="Serrano A."/>
            <person name="Linde D."/>
            <person name="Babiker R."/>
            <person name="Drula E."/>
            <person name="Ayuso-Fernandez I."/>
            <person name="Pacheco R."/>
            <person name="Padilla G."/>
            <person name="Ferreira P."/>
            <person name="Barriuso J."/>
            <person name="Kellner H."/>
            <person name="Castanera R."/>
            <person name="Alfaro M."/>
            <person name="Ramirez L."/>
            <person name="Pisabarro A.G."/>
            <person name="Kuo A."/>
            <person name="Tritt A."/>
            <person name="Lipzen A."/>
            <person name="He G."/>
            <person name="Yan M."/>
            <person name="Ng V."/>
            <person name="Cullen D."/>
            <person name="Martin F."/>
            <person name="Rosso M.-N."/>
            <person name="Henrissat B."/>
            <person name="Hibbett D."/>
            <person name="Martinez A.T."/>
            <person name="Grigoriev I.V."/>
        </authorList>
    </citation>
    <scope>NUCLEOTIDE SEQUENCE</scope>
    <source>
        <strain evidence="9">AH 40177</strain>
    </source>
</reference>
<evidence type="ECO:0000313" key="9">
    <source>
        <dbReference type="EMBL" id="KAF9065851.1"/>
    </source>
</evidence>
<proteinExistence type="inferred from homology"/>
<accession>A0A9P5U4E1</accession>
<comment type="function">
    <text evidence="8">Reversible hydration of carbon dioxide.</text>
</comment>
<dbReference type="GO" id="GO:0034599">
    <property type="term" value="P:cellular response to oxidative stress"/>
    <property type="evidence" value="ECO:0007669"/>
    <property type="project" value="TreeGrafter"/>
</dbReference>
<comment type="cofactor">
    <cofactor evidence="7">
        <name>Zn(2+)</name>
        <dbReference type="ChEBI" id="CHEBI:29105"/>
    </cofactor>
    <text evidence="7">Binds 1 zinc ion per subunit.</text>
</comment>
<evidence type="ECO:0000256" key="8">
    <source>
        <dbReference type="RuleBase" id="RU003956"/>
    </source>
</evidence>
<name>A0A9P5U4E1_9AGAR</name>
<dbReference type="GO" id="GO:0004089">
    <property type="term" value="F:carbonate dehydratase activity"/>
    <property type="evidence" value="ECO:0007669"/>
    <property type="project" value="UniProtKB-UniRule"/>
</dbReference>
<dbReference type="Gene3D" id="3.40.1050.10">
    <property type="entry name" value="Carbonic anhydrase"/>
    <property type="match status" value="1"/>
</dbReference>
<gene>
    <name evidence="9" type="ORF">BDP27DRAFT_1269153</name>
</gene>
<feature type="binding site" evidence="7">
    <location>
        <position position="104"/>
    </location>
    <ligand>
        <name>Zn(2+)</name>
        <dbReference type="ChEBI" id="CHEBI:29105"/>
    </ligand>
</feature>
<evidence type="ECO:0000256" key="3">
    <source>
        <dbReference type="ARBA" id="ARBA00022723"/>
    </source>
</evidence>
<dbReference type="PANTHER" id="PTHR11002">
    <property type="entry name" value="CARBONIC ANHYDRASE"/>
    <property type="match status" value="1"/>
</dbReference>
<keyword evidence="3 7" id="KW-0479">Metal-binding</keyword>
<dbReference type="GO" id="GO:0008270">
    <property type="term" value="F:zinc ion binding"/>
    <property type="evidence" value="ECO:0007669"/>
    <property type="project" value="UniProtKB-UniRule"/>
</dbReference>
<evidence type="ECO:0000256" key="7">
    <source>
        <dbReference type="PIRSR" id="PIRSR601765-1"/>
    </source>
</evidence>
<dbReference type="Proteomes" id="UP000772434">
    <property type="component" value="Unassembled WGS sequence"/>
</dbReference>
<evidence type="ECO:0000256" key="1">
    <source>
        <dbReference type="ARBA" id="ARBA00006217"/>
    </source>
</evidence>
<keyword evidence="10" id="KW-1185">Reference proteome</keyword>
<evidence type="ECO:0000313" key="10">
    <source>
        <dbReference type="Proteomes" id="UP000772434"/>
    </source>
</evidence>
<dbReference type="EMBL" id="JADNRY010000097">
    <property type="protein sequence ID" value="KAF9065851.1"/>
    <property type="molecule type" value="Genomic_DNA"/>
</dbReference>
<evidence type="ECO:0000256" key="6">
    <source>
        <dbReference type="ARBA" id="ARBA00048348"/>
    </source>
</evidence>
<feature type="binding site" evidence="7">
    <location>
        <position position="101"/>
    </location>
    <ligand>
        <name>Zn(2+)</name>
        <dbReference type="ChEBI" id="CHEBI:29105"/>
    </ligand>
</feature>
<dbReference type="EC" id="4.2.1.1" evidence="2 8"/>
<dbReference type="InterPro" id="IPR036874">
    <property type="entry name" value="Carbonic_anhydrase_sf"/>
</dbReference>
<dbReference type="InterPro" id="IPR001765">
    <property type="entry name" value="Carbonic_anhydrase"/>
</dbReference>
<dbReference type="GO" id="GO:0071244">
    <property type="term" value="P:cellular response to carbon dioxide"/>
    <property type="evidence" value="ECO:0007669"/>
    <property type="project" value="TreeGrafter"/>
</dbReference>
<dbReference type="OrthoDB" id="10248475at2759"/>
<evidence type="ECO:0000256" key="4">
    <source>
        <dbReference type="ARBA" id="ARBA00022833"/>
    </source>
</evidence>
<keyword evidence="5 8" id="KW-0456">Lyase</keyword>
<dbReference type="SMART" id="SM00947">
    <property type="entry name" value="Pro_CA"/>
    <property type="match status" value="1"/>
</dbReference>